<evidence type="ECO:0000259" key="4">
    <source>
        <dbReference type="PROSITE" id="PS50949"/>
    </source>
</evidence>
<dbReference type="InterPro" id="IPR008920">
    <property type="entry name" value="TF_FadR/GntR_C"/>
</dbReference>
<gene>
    <name evidence="5" type="ORF">D8I35_04890</name>
</gene>
<evidence type="ECO:0000313" key="5">
    <source>
        <dbReference type="EMBL" id="RMX08422.1"/>
    </source>
</evidence>
<evidence type="ECO:0000256" key="1">
    <source>
        <dbReference type="ARBA" id="ARBA00023015"/>
    </source>
</evidence>
<feature type="domain" description="HTH gntR-type" evidence="4">
    <location>
        <begin position="2"/>
        <end position="70"/>
    </location>
</feature>
<evidence type="ECO:0000256" key="2">
    <source>
        <dbReference type="ARBA" id="ARBA00023125"/>
    </source>
</evidence>
<dbReference type="GO" id="GO:0003677">
    <property type="term" value="F:DNA binding"/>
    <property type="evidence" value="ECO:0007669"/>
    <property type="project" value="UniProtKB-KW"/>
</dbReference>
<evidence type="ECO:0000313" key="6">
    <source>
        <dbReference type="Proteomes" id="UP000278006"/>
    </source>
</evidence>
<keyword evidence="1" id="KW-0805">Transcription regulation</keyword>
<dbReference type="InterPro" id="IPR000524">
    <property type="entry name" value="Tscrpt_reg_HTH_GntR"/>
</dbReference>
<reference evidence="5 6" key="1">
    <citation type="submission" date="2018-10" db="EMBL/GenBank/DDBJ databases">
        <title>Draft genome of Cortibacter populi DSM10536.</title>
        <authorList>
            <person name="Bernier A.-M."/>
            <person name="Bernard K."/>
        </authorList>
    </citation>
    <scope>NUCLEOTIDE SEQUENCE [LARGE SCALE GENOMIC DNA]</scope>
    <source>
        <strain evidence="5 6">DSM 105136</strain>
    </source>
</reference>
<keyword evidence="2" id="KW-0238">DNA-binding</keyword>
<dbReference type="Pfam" id="PF00392">
    <property type="entry name" value="GntR"/>
    <property type="match status" value="1"/>
</dbReference>
<evidence type="ECO:0000256" key="3">
    <source>
        <dbReference type="ARBA" id="ARBA00023163"/>
    </source>
</evidence>
<proteinExistence type="predicted"/>
<dbReference type="InterPro" id="IPR036390">
    <property type="entry name" value="WH_DNA-bd_sf"/>
</dbReference>
<dbReference type="PRINTS" id="PR00035">
    <property type="entry name" value="HTHGNTR"/>
</dbReference>
<dbReference type="PANTHER" id="PTHR43537">
    <property type="entry name" value="TRANSCRIPTIONAL REGULATOR, GNTR FAMILY"/>
    <property type="match status" value="1"/>
</dbReference>
<dbReference type="PROSITE" id="PS50949">
    <property type="entry name" value="HTH_GNTR"/>
    <property type="match status" value="1"/>
</dbReference>
<dbReference type="SUPFAM" id="SSF46785">
    <property type="entry name" value="Winged helix' DNA-binding domain"/>
    <property type="match status" value="1"/>
</dbReference>
<sequence>MTRLANTAAFTLQQRIFSGEYPAGSLLPSQRQLAEELEISRASLREALSMLETLGLMQVLPGKGMRVRGAGQSMSQPLKAFTLPGQTLNLSPAQLIELRLVVEPAWAALAARHCTAAAHAELEDVQSAFVAALAQHDLQTAARMDLRFHRLLSQQSGNPALQGLFAQLDAAIHYSLQLPFTQLELQQAPADEHAAIVQAIVARDEMAAASLMRDHLLSAARRSRLDRPAGVEDTPWLCTSGA</sequence>
<dbReference type="RefSeq" id="WP_122226547.1">
    <property type="nucleotide sequence ID" value="NZ_RDQO01000001.1"/>
</dbReference>
<dbReference type="Gene3D" id="1.20.120.530">
    <property type="entry name" value="GntR ligand-binding domain-like"/>
    <property type="match status" value="1"/>
</dbReference>
<dbReference type="InterPro" id="IPR036388">
    <property type="entry name" value="WH-like_DNA-bd_sf"/>
</dbReference>
<dbReference type="GO" id="GO:0003700">
    <property type="term" value="F:DNA-binding transcription factor activity"/>
    <property type="evidence" value="ECO:0007669"/>
    <property type="project" value="InterPro"/>
</dbReference>
<organism evidence="5 6">
    <name type="scientific">Corticibacter populi</name>
    <dbReference type="NCBI Taxonomy" id="1550736"/>
    <lineage>
        <taxon>Bacteria</taxon>
        <taxon>Pseudomonadati</taxon>
        <taxon>Pseudomonadota</taxon>
        <taxon>Betaproteobacteria</taxon>
        <taxon>Burkholderiales</taxon>
        <taxon>Comamonadaceae</taxon>
        <taxon>Corticibacter</taxon>
    </lineage>
</organism>
<dbReference type="CDD" id="cd07377">
    <property type="entry name" value="WHTH_GntR"/>
    <property type="match status" value="1"/>
</dbReference>
<dbReference type="EMBL" id="RDQO01000001">
    <property type="protein sequence ID" value="RMX08422.1"/>
    <property type="molecule type" value="Genomic_DNA"/>
</dbReference>
<protein>
    <submittedName>
        <fullName evidence="5">FadR family transcriptional regulator</fullName>
    </submittedName>
</protein>
<comment type="caution">
    <text evidence="5">The sequence shown here is derived from an EMBL/GenBank/DDBJ whole genome shotgun (WGS) entry which is preliminary data.</text>
</comment>
<dbReference type="SMART" id="SM00895">
    <property type="entry name" value="FCD"/>
    <property type="match status" value="1"/>
</dbReference>
<dbReference type="Gene3D" id="1.10.10.10">
    <property type="entry name" value="Winged helix-like DNA-binding domain superfamily/Winged helix DNA-binding domain"/>
    <property type="match status" value="1"/>
</dbReference>
<name>A0A3M6R114_9BURK</name>
<dbReference type="PANTHER" id="PTHR43537:SF5">
    <property type="entry name" value="UXU OPERON TRANSCRIPTIONAL REGULATOR"/>
    <property type="match status" value="1"/>
</dbReference>
<keyword evidence="6" id="KW-1185">Reference proteome</keyword>
<dbReference type="SUPFAM" id="SSF48008">
    <property type="entry name" value="GntR ligand-binding domain-like"/>
    <property type="match status" value="1"/>
</dbReference>
<dbReference type="InterPro" id="IPR011711">
    <property type="entry name" value="GntR_C"/>
</dbReference>
<keyword evidence="3" id="KW-0804">Transcription</keyword>
<dbReference type="OrthoDB" id="5296437at2"/>
<dbReference type="SMART" id="SM00345">
    <property type="entry name" value="HTH_GNTR"/>
    <property type="match status" value="1"/>
</dbReference>
<dbReference type="Pfam" id="PF07729">
    <property type="entry name" value="FCD"/>
    <property type="match status" value="1"/>
</dbReference>
<dbReference type="AlphaFoldDB" id="A0A3M6R114"/>
<dbReference type="Proteomes" id="UP000278006">
    <property type="component" value="Unassembled WGS sequence"/>
</dbReference>
<accession>A0A3M6R114</accession>